<dbReference type="InterPro" id="IPR002797">
    <property type="entry name" value="Polysacc_synth"/>
</dbReference>
<keyword evidence="8" id="KW-1185">Reference proteome</keyword>
<dbReference type="PANTHER" id="PTHR30250:SF26">
    <property type="entry name" value="PSMA PROTEIN"/>
    <property type="match status" value="1"/>
</dbReference>
<keyword evidence="4 6" id="KW-1133">Transmembrane helix</keyword>
<feature type="transmembrane region" description="Helical" evidence="6">
    <location>
        <begin position="291"/>
        <end position="309"/>
    </location>
</feature>
<feature type="transmembrane region" description="Helical" evidence="6">
    <location>
        <begin position="258"/>
        <end position="279"/>
    </location>
</feature>
<feature type="transmembrane region" description="Helical" evidence="6">
    <location>
        <begin position="171"/>
        <end position="191"/>
    </location>
</feature>
<evidence type="ECO:0000256" key="2">
    <source>
        <dbReference type="ARBA" id="ARBA00022475"/>
    </source>
</evidence>
<keyword evidence="2" id="KW-1003">Cell membrane</keyword>
<feature type="transmembrane region" description="Helical" evidence="6">
    <location>
        <begin position="380"/>
        <end position="399"/>
    </location>
</feature>
<evidence type="ECO:0000256" key="5">
    <source>
        <dbReference type="ARBA" id="ARBA00023136"/>
    </source>
</evidence>
<evidence type="ECO:0000313" key="8">
    <source>
        <dbReference type="Proteomes" id="UP000286268"/>
    </source>
</evidence>
<accession>A0A3R5QZ27</accession>
<evidence type="ECO:0000256" key="3">
    <source>
        <dbReference type="ARBA" id="ARBA00022692"/>
    </source>
</evidence>
<keyword evidence="3 6" id="KW-0812">Transmembrane</keyword>
<dbReference type="Proteomes" id="UP000286268">
    <property type="component" value="Chromosome"/>
</dbReference>
<evidence type="ECO:0000256" key="1">
    <source>
        <dbReference type="ARBA" id="ARBA00004651"/>
    </source>
</evidence>
<dbReference type="EMBL" id="CP025746">
    <property type="protein sequence ID" value="QAA32937.1"/>
    <property type="molecule type" value="Genomic_DNA"/>
</dbReference>
<dbReference type="KEGG" id="cmah:C1I91_15535"/>
<evidence type="ECO:0000313" key="7">
    <source>
        <dbReference type="EMBL" id="QAA32937.1"/>
    </source>
</evidence>
<dbReference type="OrthoDB" id="1902605at2"/>
<feature type="transmembrane region" description="Helical" evidence="6">
    <location>
        <begin position="42"/>
        <end position="63"/>
    </location>
</feature>
<dbReference type="PANTHER" id="PTHR30250">
    <property type="entry name" value="PST FAMILY PREDICTED COLANIC ACID TRANSPORTER"/>
    <property type="match status" value="1"/>
</dbReference>
<feature type="transmembrane region" description="Helical" evidence="6">
    <location>
        <begin position="357"/>
        <end position="374"/>
    </location>
</feature>
<keyword evidence="5 6" id="KW-0472">Membrane</keyword>
<feature type="transmembrane region" description="Helical" evidence="6">
    <location>
        <begin position="329"/>
        <end position="350"/>
    </location>
</feature>
<comment type="subcellular location">
    <subcellularLocation>
        <location evidence="1">Cell membrane</location>
        <topology evidence="1">Multi-pass membrane protein</topology>
    </subcellularLocation>
</comment>
<feature type="transmembrane region" description="Helical" evidence="6">
    <location>
        <begin position="218"/>
        <end position="238"/>
    </location>
</feature>
<proteinExistence type="predicted"/>
<dbReference type="GO" id="GO:0005886">
    <property type="term" value="C:plasma membrane"/>
    <property type="evidence" value="ECO:0007669"/>
    <property type="project" value="UniProtKB-SubCell"/>
</dbReference>
<reference evidence="7 8" key="1">
    <citation type="submission" date="2018-01" db="EMBL/GenBank/DDBJ databases">
        <title>Genome Sequencing and Assembly of Anaerobacter polyendosporus strain CT4.</title>
        <authorList>
            <person name="Tachaapaikoon C."/>
            <person name="Sutheeworapong S."/>
            <person name="Jenjaroenpun P."/>
            <person name="Wongsurawat T."/>
            <person name="Nookeaw I."/>
            <person name="Cheawchanlertfa P."/>
            <person name="Kosugi A."/>
            <person name="Cheevadhanarak S."/>
            <person name="Ratanakhanokchai K."/>
        </authorList>
    </citation>
    <scope>NUCLEOTIDE SEQUENCE [LARGE SCALE GENOMIC DNA]</scope>
    <source>
        <strain evidence="7 8">CT4</strain>
    </source>
</reference>
<feature type="transmembrane region" description="Helical" evidence="6">
    <location>
        <begin position="114"/>
        <end position="132"/>
    </location>
</feature>
<gene>
    <name evidence="7" type="ORF">C1I91_15535</name>
</gene>
<dbReference type="Pfam" id="PF01943">
    <property type="entry name" value="Polysacc_synt"/>
    <property type="match status" value="1"/>
</dbReference>
<evidence type="ECO:0000256" key="4">
    <source>
        <dbReference type="ARBA" id="ARBA00022989"/>
    </source>
</evidence>
<sequence length="407" mass="47600">MLHMVRFIKKRQNIIFPFLDIALNVVNYFFQLYLSWNLLPQQYGTINSLLSFSAILFVLGISFQTLTAKKVSSGHYSADTFKSIYLSTLYFLLPILLGTLILAKPIVRFLRSDYVSLLFLIVIFAFNLYLSIFRGIFQGNHQYLHLNISFYIETFVKLIAIFWLFSYRKNVHIALISILLGMVFSFFYGFLTNSKMKKFISVDHSIKTSVRQIFNQSISIYIANFFIYFFTSIDMLIINYFLPQVSGIYAVIQKYSQLILATSFSIITVFIPTFSANYNDKIKLRSIVKKAFLLFALLSLIALLGYYFILPYTVSIFFSTKYEEAANYLFFSCIAYIFLVSCFLAINVFIVLEKKRYLLYLLITSVFMLLLFLLHHESILSIIFIQILCYLLMFIFLIARLTKELKE</sequence>
<feature type="transmembrane region" description="Helical" evidence="6">
    <location>
        <begin position="144"/>
        <end position="165"/>
    </location>
</feature>
<evidence type="ECO:0000256" key="6">
    <source>
        <dbReference type="SAM" id="Phobius"/>
    </source>
</evidence>
<feature type="transmembrane region" description="Helical" evidence="6">
    <location>
        <begin position="84"/>
        <end position="102"/>
    </location>
</feature>
<dbReference type="AlphaFoldDB" id="A0A3R5QZ27"/>
<name>A0A3R5QZ27_9CLOT</name>
<dbReference type="InterPro" id="IPR050833">
    <property type="entry name" value="Poly_Biosynth_Transport"/>
</dbReference>
<protein>
    <submittedName>
        <fullName evidence="7">Transporter</fullName>
    </submittedName>
</protein>
<organism evidence="7 8">
    <name type="scientific">Clostridium manihotivorum</name>
    <dbReference type="NCBI Taxonomy" id="2320868"/>
    <lineage>
        <taxon>Bacteria</taxon>
        <taxon>Bacillati</taxon>
        <taxon>Bacillota</taxon>
        <taxon>Clostridia</taxon>
        <taxon>Eubacteriales</taxon>
        <taxon>Clostridiaceae</taxon>
        <taxon>Clostridium</taxon>
    </lineage>
</organism>
<feature type="transmembrane region" description="Helical" evidence="6">
    <location>
        <begin position="12"/>
        <end position="30"/>
    </location>
</feature>